<keyword evidence="2" id="KW-1185">Reference proteome</keyword>
<protein>
    <recommendedName>
        <fullName evidence="3">Regulatory protein GemA</fullName>
    </recommendedName>
</protein>
<dbReference type="Pfam" id="PF06252">
    <property type="entry name" value="GemA"/>
    <property type="match status" value="1"/>
</dbReference>
<accession>B3QTK5</accession>
<dbReference type="KEGG" id="cts:Ctha_0280"/>
<organism evidence="1 2">
    <name type="scientific">Chloroherpeton thalassium (strain ATCC 35110 / GB-78)</name>
    <dbReference type="NCBI Taxonomy" id="517418"/>
    <lineage>
        <taxon>Bacteria</taxon>
        <taxon>Pseudomonadati</taxon>
        <taxon>Chlorobiota</taxon>
        <taxon>Chlorobiia</taxon>
        <taxon>Chlorobiales</taxon>
        <taxon>Chloroherpetonaceae</taxon>
        <taxon>Chloroherpeton</taxon>
    </lineage>
</organism>
<dbReference type="HOGENOM" id="CLU_1509229_0_0_10"/>
<dbReference type="EMBL" id="CP001100">
    <property type="protein sequence ID" value="ACF12751.1"/>
    <property type="molecule type" value="Genomic_DNA"/>
</dbReference>
<reference evidence="1 2" key="1">
    <citation type="submission" date="2008-06" db="EMBL/GenBank/DDBJ databases">
        <title>Complete sequence of Chloroherpeton thalassium ATCC 35110.</title>
        <authorList>
            <consortium name="US DOE Joint Genome Institute"/>
            <person name="Lucas S."/>
            <person name="Copeland A."/>
            <person name="Lapidus A."/>
            <person name="Glavina del Rio T."/>
            <person name="Dalin E."/>
            <person name="Tice H."/>
            <person name="Bruce D."/>
            <person name="Goodwin L."/>
            <person name="Pitluck S."/>
            <person name="Schmutz J."/>
            <person name="Larimer F."/>
            <person name="Land M."/>
            <person name="Hauser L."/>
            <person name="Kyrpides N."/>
            <person name="Mikhailova N."/>
            <person name="Liu Z."/>
            <person name="Li T."/>
            <person name="Zhao F."/>
            <person name="Overmann J."/>
            <person name="Bryant D.A."/>
            <person name="Richardson P."/>
        </authorList>
    </citation>
    <scope>NUCLEOTIDE SEQUENCE [LARGE SCALE GENOMIC DNA]</scope>
    <source>
        <strain evidence="2">ATCC 35110 / GB-78</strain>
    </source>
</reference>
<dbReference type="Proteomes" id="UP000001208">
    <property type="component" value="Chromosome"/>
</dbReference>
<dbReference type="OrthoDB" id="371367at2"/>
<gene>
    <name evidence="1" type="ordered locus">Ctha_0280</name>
</gene>
<dbReference type="STRING" id="517418.Ctha_0280"/>
<evidence type="ECO:0000313" key="1">
    <source>
        <dbReference type="EMBL" id="ACF12751.1"/>
    </source>
</evidence>
<dbReference type="RefSeq" id="WP_012498835.1">
    <property type="nucleotide sequence ID" value="NC_011026.1"/>
</dbReference>
<dbReference type="InterPro" id="IPR009363">
    <property type="entry name" value="Phage_Mu_Gp16"/>
</dbReference>
<evidence type="ECO:0000313" key="2">
    <source>
        <dbReference type="Proteomes" id="UP000001208"/>
    </source>
</evidence>
<sequence>MNDAATTSQIKQIHILKKNLAISEENYRAFLSGFGVRSSKDLSYRGAGEVIRMLSAEQAKCSPNSPQNRDKLAASYGFGRQKYDELGKRPGMASPKQLRMIEAIWKEVSVFQSAKRRKAALSNFLHQRFNRISPLQIEAELVQRIFKTLQEMKLQKLETEKEYPQ</sequence>
<dbReference type="eggNOG" id="COG4382">
    <property type="taxonomic scope" value="Bacteria"/>
</dbReference>
<dbReference type="AlphaFoldDB" id="B3QTK5"/>
<proteinExistence type="predicted"/>
<evidence type="ECO:0008006" key="3">
    <source>
        <dbReference type="Google" id="ProtNLM"/>
    </source>
</evidence>
<name>B3QTK5_CHLT3</name>